<evidence type="ECO:0000256" key="2">
    <source>
        <dbReference type="ARBA" id="ARBA00022475"/>
    </source>
</evidence>
<keyword evidence="12" id="KW-1185">Reference proteome</keyword>
<keyword evidence="8" id="KW-0675">Receptor</keyword>
<keyword evidence="4" id="KW-0716">Sensory transduction</keyword>
<dbReference type="RefSeq" id="XP_014383226.1">
    <property type="nucleotide sequence ID" value="XM_014527740.1"/>
</dbReference>
<feature type="transmembrane region" description="Helical" evidence="10">
    <location>
        <begin position="57"/>
        <end position="75"/>
    </location>
</feature>
<dbReference type="Gene3D" id="1.20.1070.10">
    <property type="entry name" value="Rhodopsin 7-helix transmembrane proteins"/>
    <property type="match status" value="1"/>
</dbReference>
<evidence type="ECO:0000259" key="11">
    <source>
        <dbReference type="PROSITE" id="PS50262"/>
    </source>
</evidence>
<evidence type="ECO:0000256" key="10">
    <source>
        <dbReference type="SAM" id="Phobius"/>
    </source>
</evidence>
<dbReference type="CDD" id="cd15912">
    <property type="entry name" value="7tmA_OR6C-like"/>
    <property type="match status" value="1"/>
</dbReference>
<keyword evidence="3 10" id="KW-0812">Transmembrane</keyword>
<dbReference type="GeneID" id="106723455"/>
<evidence type="ECO:0000256" key="8">
    <source>
        <dbReference type="ARBA" id="ARBA00023170"/>
    </source>
</evidence>
<dbReference type="Pfam" id="PF13853">
    <property type="entry name" value="7tm_4"/>
    <property type="match status" value="1"/>
</dbReference>
<protein>
    <submittedName>
        <fullName evidence="13">Olfactory receptor 6C75-like</fullName>
    </submittedName>
</protein>
<dbReference type="PRINTS" id="PR00245">
    <property type="entry name" value="OLFACTORYR"/>
</dbReference>
<evidence type="ECO:0000256" key="1">
    <source>
        <dbReference type="ARBA" id="ARBA00004651"/>
    </source>
</evidence>
<dbReference type="InParanoid" id="A0A1U8DS96"/>
<comment type="subcellular location">
    <subcellularLocation>
        <location evidence="1">Cell membrane</location>
        <topology evidence="1">Multi-pass membrane protein</topology>
    </subcellularLocation>
</comment>
<evidence type="ECO:0000256" key="4">
    <source>
        <dbReference type="ARBA" id="ARBA00022725"/>
    </source>
</evidence>
<dbReference type="AlphaFoldDB" id="A0A1U8DS96"/>
<keyword evidence="5 10" id="KW-1133">Transmembrane helix</keyword>
<organism evidence="12 13">
    <name type="scientific">Alligator sinensis</name>
    <name type="common">Chinese alligator</name>
    <dbReference type="NCBI Taxonomy" id="38654"/>
    <lineage>
        <taxon>Eukaryota</taxon>
        <taxon>Metazoa</taxon>
        <taxon>Chordata</taxon>
        <taxon>Craniata</taxon>
        <taxon>Vertebrata</taxon>
        <taxon>Euteleostomi</taxon>
        <taxon>Archelosauria</taxon>
        <taxon>Archosauria</taxon>
        <taxon>Crocodylia</taxon>
        <taxon>Alligatoridae</taxon>
        <taxon>Alligatorinae</taxon>
        <taxon>Alligator</taxon>
    </lineage>
</organism>
<proteinExistence type="predicted"/>
<dbReference type="FunFam" id="1.20.1070.10:FF:000013">
    <property type="entry name" value="Olfactory receptor"/>
    <property type="match status" value="1"/>
</dbReference>
<feature type="transmembrane region" description="Helical" evidence="10">
    <location>
        <begin position="191"/>
        <end position="223"/>
    </location>
</feature>
<dbReference type="InterPro" id="IPR017452">
    <property type="entry name" value="GPCR_Rhodpsn_7TM"/>
</dbReference>
<dbReference type="KEGG" id="asn:106723455"/>
<evidence type="ECO:0000256" key="7">
    <source>
        <dbReference type="ARBA" id="ARBA00023136"/>
    </source>
</evidence>
<reference evidence="13" key="1">
    <citation type="submission" date="2025-08" db="UniProtKB">
        <authorList>
            <consortium name="RefSeq"/>
        </authorList>
    </citation>
    <scope>IDENTIFICATION</scope>
</reference>
<dbReference type="SUPFAM" id="SSF81321">
    <property type="entry name" value="Family A G protein-coupled receptor-like"/>
    <property type="match status" value="1"/>
</dbReference>
<dbReference type="PANTHER" id="PTHR26454:SF18">
    <property type="entry name" value="OLFACTORY RECEPTOR 6C76"/>
    <property type="match status" value="1"/>
</dbReference>
<feature type="transmembrane region" description="Helical" evidence="10">
    <location>
        <begin position="95"/>
        <end position="117"/>
    </location>
</feature>
<keyword evidence="2" id="KW-1003">Cell membrane</keyword>
<dbReference type="InterPro" id="IPR000276">
    <property type="entry name" value="GPCR_Rhodpsn"/>
</dbReference>
<dbReference type="InterPro" id="IPR000725">
    <property type="entry name" value="Olfact_rcpt"/>
</dbReference>
<dbReference type="GO" id="GO:0005886">
    <property type="term" value="C:plasma membrane"/>
    <property type="evidence" value="ECO:0007669"/>
    <property type="project" value="UniProtKB-SubCell"/>
</dbReference>
<dbReference type="Proteomes" id="UP000189705">
    <property type="component" value="Unplaced"/>
</dbReference>
<keyword evidence="4" id="KW-0552">Olfaction</keyword>
<keyword evidence="6" id="KW-0297">G-protein coupled receptor</keyword>
<dbReference type="InterPro" id="IPR047132">
    <property type="entry name" value="Olfact_rcpt_6C-like"/>
</dbReference>
<feature type="transmembrane region" description="Helical" evidence="10">
    <location>
        <begin position="235"/>
        <end position="257"/>
    </location>
</feature>
<keyword evidence="9" id="KW-0807">Transducer</keyword>
<feature type="transmembrane region" description="Helical" evidence="10">
    <location>
        <begin position="272"/>
        <end position="289"/>
    </location>
</feature>
<dbReference type="GO" id="GO:0004984">
    <property type="term" value="F:olfactory receptor activity"/>
    <property type="evidence" value="ECO:0007669"/>
    <property type="project" value="InterPro"/>
</dbReference>
<dbReference type="PANTHER" id="PTHR26454">
    <property type="entry name" value="OLFACTORY RECEPTOR"/>
    <property type="match status" value="1"/>
</dbReference>
<evidence type="ECO:0000313" key="12">
    <source>
        <dbReference type="Proteomes" id="UP000189705"/>
    </source>
</evidence>
<feature type="domain" description="G-protein coupled receptors family 1 profile" evidence="11">
    <location>
        <begin position="38"/>
        <end position="287"/>
    </location>
</feature>
<dbReference type="GO" id="GO:0004930">
    <property type="term" value="F:G protein-coupled receptor activity"/>
    <property type="evidence" value="ECO:0007669"/>
    <property type="project" value="UniProtKB-KW"/>
</dbReference>
<evidence type="ECO:0000256" key="6">
    <source>
        <dbReference type="ARBA" id="ARBA00023040"/>
    </source>
</evidence>
<feature type="transmembrane region" description="Helical" evidence="10">
    <location>
        <begin position="22"/>
        <end position="45"/>
    </location>
</feature>
<dbReference type="OrthoDB" id="9709639at2759"/>
<dbReference type="PRINTS" id="PR00237">
    <property type="entry name" value="GPCRRHODOPSN"/>
</dbReference>
<evidence type="ECO:0000256" key="9">
    <source>
        <dbReference type="ARBA" id="ARBA00023224"/>
    </source>
</evidence>
<evidence type="ECO:0000256" key="5">
    <source>
        <dbReference type="ARBA" id="ARBA00022989"/>
    </source>
</evidence>
<keyword evidence="7 10" id="KW-0472">Membrane</keyword>
<accession>A0A1U8DS96</accession>
<sequence length="360" mass="41097">MNYTAVTEFILLGLTSNHYLEIVLFTVLLIIFLLILLGNLTVITITLVDHHLQTPMYFFLRNFSFLEISFTSTFMPRTLYSLLMEKKAVSPPACFIQLLSFFYLGTCVWFHVAMMSFDRYVAICRPLHYASIMNSKFCVQLVLGCWVVGFLLISPPTLMIVQLPFCGPNIIDHFYCDTDPLLQLSCTNTQLIGVTLLASLIFILLGTLSITIISYGCIITTILRIPSSTGRKKAFSTCSAHLLVVSILYSSSIFRYIRPAQRGGRDFDKTVSFLYSVVTQLFNPYIYTLRNKQVKKALRNLLEKVLFPLKLQLEAWKGLVRCVEPEQNRELEQAQIVFGHTLLLFLLTKDCALDHLHLQN</sequence>
<name>A0A1U8DS96_ALLSI</name>
<evidence type="ECO:0000256" key="3">
    <source>
        <dbReference type="ARBA" id="ARBA00022692"/>
    </source>
</evidence>
<feature type="non-terminal residue" evidence="13">
    <location>
        <position position="360"/>
    </location>
</feature>
<feature type="transmembrane region" description="Helical" evidence="10">
    <location>
        <begin position="137"/>
        <end position="154"/>
    </location>
</feature>
<evidence type="ECO:0000313" key="13">
    <source>
        <dbReference type="RefSeq" id="XP_014383226.1"/>
    </source>
</evidence>
<dbReference type="PROSITE" id="PS50262">
    <property type="entry name" value="G_PROTEIN_RECEP_F1_2"/>
    <property type="match status" value="1"/>
</dbReference>
<gene>
    <name evidence="13" type="primary">LOC106723455</name>
</gene>